<evidence type="ECO:0000313" key="5">
    <source>
        <dbReference type="Proteomes" id="UP000189674"/>
    </source>
</evidence>
<dbReference type="InterPro" id="IPR031100">
    <property type="entry name" value="LOG_fam"/>
</dbReference>
<evidence type="ECO:0000313" key="4">
    <source>
        <dbReference type="EMBL" id="AQT67199.1"/>
    </source>
</evidence>
<gene>
    <name evidence="4" type="primary">fas6_1</name>
    <name evidence="4" type="ORF">STSP2_00342</name>
</gene>
<keyword evidence="5" id="KW-1185">Reference proteome</keyword>
<reference evidence="5" key="1">
    <citation type="submission" date="2017-02" db="EMBL/GenBank/DDBJ databases">
        <title>Comparative genomics and description of representatives of a novel lineage of planctomycetes thriving in anoxic sediments.</title>
        <authorList>
            <person name="Spring S."/>
            <person name="Bunk B."/>
            <person name="Sproer C."/>
        </authorList>
    </citation>
    <scope>NUCLEOTIDE SEQUENCE [LARGE SCALE GENOMIC DNA]</scope>
    <source>
        <strain evidence="5">ST-NAGAB-D1</strain>
    </source>
</reference>
<protein>
    <recommendedName>
        <fullName evidence="2">Cytokinin riboside 5'-monophosphate phosphoribohydrolase</fullName>
        <ecNumber evidence="2">3.2.2.n1</ecNumber>
    </recommendedName>
</protein>
<feature type="region of interest" description="Disordered" evidence="3">
    <location>
        <begin position="232"/>
        <end position="252"/>
    </location>
</feature>
<dbReference type="Gene3D" id="3.40.50.450">
    <property type="match status" value="1"/>
</dbReference>
<dbReference type="Pfam" id="PF03641">
    <property type="entry name" value="Lysine_decarbox"/>
    <property type="match status" value="1"/>
</dbReference>
<dbReference type="AlphaFoldDB" id="A0A1U9NGZ9"/>
<feature type="compositionally biased region" description="Basic residues" evidence="3">
    <location>
        <begin position="1"/>
        <end position="17"/>
    </location>
</feature>
<dbReference type="EC" id="3.2.2.n1" evidence="2"/>
<dbReference type="KEGG" id="alus:STSP2_00342"/>
<dbReference type="GO" id="GO:0005829">
    <property type="term" value="C:cytosol"/>
    <property type="evidence" value="ECO:0007669"/>
    <property type="project" value="TreeGrafter"/>
</dbReference>
<sequence length="252" mass="28293">MTIRHRPGNNSHNHKKSMIAGASHMPSEEPWRIFRIMAEFVEGFEELATVGPAVSIFGSARTKPGHPYYELAEETAYEVGKAGFGVITGGGGGIMEAANKGADRAGVMSVGLNIELPQEQVPNEYQNMSLHFRYFFCRKVMFLKYANGFVVMPGGFGTMDEFFESLVLIQTLKQAYFPVILMGREYWADLLKWIEDKMLGAEYIDKDDLNVYTVIDDPREAAKLLVDFREKKGKGGLEEPPGIKRPAGQQWR</sequence>
<evidence type="ECO:0000256" key="2">
    <source>
        <dbReference type="RuleBase" id="RU363015"/>
    </source>
</evidence>
<keyword evidence="2" id="KW-0378">Hydrolase</keyword>
<feature type="region of interest" description="Disordered" evidence="3">
    <location>
        <begin position="1"/>
        <end position="23"/>
    </location>
</feature>
<comment type="similarity">
    <text evidence="2">Belongs to the LOG family.</text>
</comment>
<keyword evidence="2" id="KW-0203">Cytokinin biosynthesis</keyword>
<proteinExistence type="inferred from homology"/>
<dbReference type="InterPro" id="IPR005269">
    <property type="entry name" value="LOG"/>
</dbReference>
<accession>A0A1U9NGZ9</accession>
<dbReference type="SUPFAM" id="SSF102405">
    <property type="entry name" value="MCP/YpsA-like"/>
    <property type="match status" value="1"/>
</dbReference>
<evidence type="ECO:0000256" key="1">
    <source>
        <dbReference type="ARBA" id="ARBA00000274"/>
    </source>
</evidence>
<dbReference type="GO" id="GO:0009691">
    <property type="term" value="P:cytokinin biosynthetic process"/>
    <property type="evidence" value="ECO:0007669"/>
    <property type="project" value="UniProtKB-UniRule"/>
</dbReference>
<comment type="catalytic activity">
    <reaction evidence="1">
        <text>AMP + H2O = D-ribose 5-phosphate + adenine</text>
        <dbReference type="Rhea" id="RHEA:20129"/>
        <dbReference type="ChEBI" id="CHEBI:15377"/>
        <dbReference type="ChEBI" id="CHEBI:16708"/>
        <dbReference type="ChEBI" id="CHEBI:78346"/>
        <dbReference type="ChEBI" id="CHEBI:456215"/>
        <dbReference type="EC" id="3.2.2.4"/>
    </reaction>
</comment>
<dbReference type="RefSeq" id="WP_205847958.1">
    <property type="nucleotide sequence ID" value="NZ_CP019791.1"/>
</dbReference>
<dbReference type="Proteomes" id="UP000189674">
    <property type="component" value="Chromosome"/>
</dbReference>
<dbReference type="EMBL" id="CP019791">
    <property type="protein sequence ID" value="AQT67199.1"/>
    <property type="molecule type" value="Genomic_DNA"/>
</dbReference>
<name>A0A1U9NGZ9_9BACT</name>
<dbReference type="NCBIfam" id="TIGR00730">
    <property type="entry name" value="Rossman fold protein, TIGR00730 family"/>
    <property type="match status" value="1"/>
</dbReference>
<dbReference type="PANTHER" id="PTHR43393:SF2">
    <property type="entry name" value="CYTOKININ RIBOSIDE 5'-MONOPHOSPHATE PHOSPHORIBOHYDROLASE"/>
    <property type="match status" value="1"/>
</dbReference>
<dbReference type="PANTHER" id="PTHR43393">
    <property type="entry name" value="CYTOKININ RIBOSIDE 5'-MONOPHOSPHATE PHOSPHORIBOHYDROLASE"/>
    <property type="match status" value="1"/>
</dbReference>
<dbReference type="InterPro" id="IPR052341">
    <property type="entry name" value="LOG_family_nucleotidases"/>
</dbReference>
<organism evidence="4 5">
    <name type="scientific">Anaerohalosphaera lusitana</name>
    <dbReference type="NCBI Taxonomy" id="1936003"/>
    <lineage>
        <taxon>Bacteria</taxon>
        <taxon>Pseudomonadati</taxon>
        <taxon>Planctomycetota</taxon>
        <taxon>Phycisphaerae</taxon>
        <taxon>Sedimentisphaerales</taxon>
        <taxon>Anaerohalosphaeraceae</taxon>
        <taxon>Anaerohalosphaera</taxon>
    </lineage>
</organism>
<evidence type="ECO:0000256" key="3">
    <source>
        <dbReference type="SAM" id="MobiDB-lite"/>
    </source>
</evidence>
<dbReference type="GO" id="GO:0008714">
    <property type="term" value="F:AMP nucleosidase activity"/>
    <property type="evidence" value="ECO:0007669"/>
    <property type="project" value="UniProtKB-EC"/>
</dbReference>